<reference evidence="1 2" key="1">
    <citation type="submission" date="2018-05" db="EMBL/GenBank/DDBJ databases">
        <title>Freshwater and sediment microbial communities from various areas in North America, analyzing microbe dynamics in response to fracking.</title>
        <authorList>
            <person name="Lamendella R."/>
        </authorList>
    </citation>
    <scope>NUCLEOTIDE SEQUENCE [LARGE SCALE GENOMIC DNA]</scope>
    <source>
        <strain evidence="1 2">67</strain>
    </source>
</reference>
<gene>
    <name evidence="1" type="ORF">DET57_101395</name>
</gene>
<accession>A0A318GD63</accession>
<name>A0A318GD63_KLEOX</name>
<dbReference type="Proteomes" id="UP000247485">
    <property type="component" value="Unassembled WGS sequence"/>
</dbReference>
<dbReference type="AlphaFoldDB" id="A0A318GD63"/>
<proteinExistence type="predicted"/>
<organism evidence="1 2">
    <name type="scientific">Klebsiella oxytoca</name>
    <dbReference type="NCBI Taxonomy" id="571"/>
    <lineage>
        <taxon>Bacteria</taxon>
        <taxon>Pseudomonadati</taxon>
        <taxon>Pseudomonadota</taxon>
        <taxon>Gammaproteobacteria</taxon>
        <taxon>Enterobacterales</taxon>
        <taxon>Enterobacteriaceae</taxon>
        <taxon>Klebsiella/Raoultella group</taxon>
        <taxon>Klebsiella</taxon>
    </lineage>
</organism>
<evidence type="ECO:0000313" key="1">
    <source>
        <dbReference type="EMBL" id="PXW49693.1"/>
    </source>
</evidence>
<evidence type="ECO:0000313" key="2">
    <source>
        <dbReference type="Proteomes" id="UP000247485"/>
    </source>
</evidence>
<comment type="caution">
    <text evidence="1">The sequence shown here is derived from an EMBL/GenBank/DDBJ whole genome shotgun (WGS) entry which is preliminary data.</text>
</comment>
<protein>
    <submittedName>
        <fullName evidence="1">Uncharacterized protein</fullName>
    </submittedName>
</protein>
<dbReference type="EMBL" id="QJJG01000001">
    <property type="protein sequence ID" value="PXW49693.1"/>
    <property type="molecule type" value="Genomic_DNA"/>
</dbReference>
<sequence>MAMLSFIVVLKQKEESPEGNITHPCTAPI</sequence>